<organism evidence="2 3">
    <name type="scientific">Candidatus Abyssobacteria bacterium SURF_17</name>
    <dbReference type="NCBI Taxonomy" id="2093361"/>
    <lineage>
        <taxon>Bacteria</taxon>
        <taxon>Pseudomonadati</taxon>
        <taxon>Candidatus Hydrogenedentota</taxon>
        <taxon>Candidatus Abyssobacteria</taxon>
    </lineage>
</organism>
<evidence type="ECO:0000313" key="3">
    <source>
        <dbReference type="Proteomes" id="UP000285961"/>
    </source>
</evidence>
<gene>
    <name evidence="2" type="ORF">C4532_12260</name>
</gene>
<name>A0A419EW51_9BACT</name>
<dbReference type="Pfam" id="PF09413">
    <property type="entry name" value="DUF2007"/>
    <property type="match status" value="1"/>
</dbReference>
<sequence>MKPCAERGKPVPFCPNCRSEYEVGVERCQDCESPLVDELPPEDEPGVEDEVPFVVVYEASGDKEALIVKGVLESEAIECSLSSDVPHTVVPLNINGLGAVRISVLEKDAERAKEIIEAYKTETAEE</sequence>
<proteinExistence type="predicted"/>
<protein>
    <recommendedName>
        <fullName evidence="1">DUF2007 domain-containing protein</fullName>
    </recommendedName>
</protein>
<accession>A0A419EW51</accession>
<reference evidence="2 3" key="1">
    <citation type="journal article" date="2017" name="ISME J.">
        <title>Energy and carbon metabolisms in a deep terrestrial subsurface fluid microbial community.</title>
        <authorList>
            <person name="Momper L."/>
            <person name="Jungbluth S.P."/>
            <person name="Lee M.D."/>
            <person name="Amend J.P."/>
        </authorList>
    </citation>
    <scope>NUCLEOTIDE SEQUENCE [LARGE SCALE GENOMIC DNA]</scope>
    <source>
        <strain evidence="2">SURF_17</strain>
    </source>
</reference>
<dbReference type="AlphaFoldDB" id="A0A419EW51"/>
<dbReference type="EMBL" id="QZKI01000089">
    <property type="protein sequence ID" value="RJP68743.1"/>
    <property type="molecule type" value="Genomic_DNA"/>
</dbReference>
<dbReference type="Proteomes" id="UP000285961">
    <property type="component" value="Unassembled WGS sequence"/>
</dbReference>
<dbReference type="InterPro" id="IPR018551">
    <property type="entry name" value="DUF2007"/>
</dbReference>
<feature type="domain" description="DUF2007" evidence="1">
    <location>
        <begin position="56"/>
        <end position="119"/>
    </location>
</feature>
<evidence type="ECO:0000259" key="1">
    <source>
        <dbReference type="Pfam" id="PF09413"/>
    </source>
</evidence>
<comment type="caution">
    <text evidence="2">The sequence shown here is derived from an EMBL/GenBank/DDBJ whole genome shotgun (WGS) entry which is preliminary data.</text>
</comment>
<evidence type="ECO:0000313" key="2">
    <source>
        <dbReference type="EMBL" id="RJP68743.1"/>
    </source>
</evidence>